<dbReference type="EMBL" id="FWXS01000009">
    <property type="protein sequence ID" value="SMC82327.1"/>
    <property type="molecule type" value="Genomic_DNA"/>
</dbReference>
<evidence type="ECO:0000313" key="3">
    <source>
        <dbReference type="Proteomes" id="UP000192393"/>
    </source>
</evidence>
<dbReference type="STRING" id="1434700.SAMN06296427_109142"/>
<dbReference type="AlphaFoldDB" id="A0A1W2CAM1"/>
<dbReference type="SUPFAM" id="SSF56935">
    <property type="entry name" value="Porins"/>
    <property type="match status" value="1"/>
</dbReference>
<evidence type="ECO:0000313" key="2">
    <source>
        <dbReference type="EMBL" id="SMC82327.1"/>
    </source>
</evidence>
<keyword evidence="1" id="KW-0732">Signal</keyword>
<dbReference type="RefSeq" id="WP_084018208.1">
    <property type="nucleotide sequence ID" value="NZ_FWXS01000009.1"/>
</dbReference>
<evidence type="ECO:0000256" key="1">
    <source>
        <dbReference type="SAM" id="SignalP"/>
    </source>
</evidence>
<dbReference type="OrthoDB" id="1491239at2"/>
<dbReference type="Gene3D" id="2.40.160.60">
    <property type="entry name" value="Outer membrane protein transport protein (OMPP1/FadL/TodX)"/>
    <property type="match status" value="1"/>
</dbReference>
<sequence length="420" mass="46092">MKKIFCGALLAFCGVWSFGQDVSTSPFSSYGVGDLLFDNNIEQAGMGGISALSTNPYNSSANFSNPAANQALNITSFDFGINTRASQFKDATSTSKKSTTYISNISLAFPIGTKARAGFGFQPYSAIGYEVSTLTQNDQVTYQNSFKGDGGLNSVHVMGSYNITNEFSLGLRANYLFGDLERDQIISTQGLALVTDYNYKSKINGLQFTLGGYYSKRVGTNKRFDAGATYTLGSSLNAKITDMTTTYAVIDMSPGNIDTIQFKKVYGDLKLPQSVTVAAAFRKDLHWMIGAQLDWGDWAAYKMDEDDDSKIDTRFRASVGGYWIPDFNSYKSYFQRVVYRLGGFYEATPLQVGPEGIKKYGVTVGFGFPVGKDRDASMLNLAVELGQQGNTDAGILKENFANVKIGFTLNDIWFRKRVID</sequence>
<feature type="signal peptide" evidence="1">
    <location>
        <begin position="1"/>
        <end position="19"/>
    </location>
</feature>
<keyword evidence="3" id="KW-1185">Reference proteome</keyword>
<organism evidence="2 3">
    <name type="scientific">Moheibacter sediminis</name>
    <dbReference type="NCBI Taxonomy" id="1434700"/>
    <lineage>
        <taxon>Bacteria</taxon>
        <taxon>Pseudomonadati</taxon>
        <taxon>Bacteroidota</taxon>
        <taxon>Flavobacteriia</taxon>
        <taxon>Flavobacteriales</taxon>
        <taxon>Weeksellaceae</taxon>
        <taxon>Moheibacter</taxon>
    </lineage>
</organism>
<protein>
    <submittedName>
        <fullName evidence="2">Long-chain fatty acid transport protein</fullName>
    </submittedName>
</protein>
<name>A0A1W2CAM1_9FLAO</name>
<dbReference type="Proteomes" id="UP000192393">
    <property type="component" value="Unassembled WGS sequence"/>
</dbReference>
<reference evidence="2 3" key="1">
    <citation type="submission" date="2017-04" db="EMBL/GenBank/DDBJ databases">
        <authorList>
            <person name="Afonso C.L."/>
            <person name="Miller P.J."/>
            <person name="Scott M.A."/>
            <person name="Spackman E."/>
            <person name="Goraichik I."/>
            <person name="Dimitrov K.M."/>
            <person name="Suarez D.L."/>
            <person name="Swayne D.E."/>
        </authorList>
    </citation>
    <scope>NUCLEOTIDE SEQUENCE [LARGE SCALE GENOMIC DNA]</scope>
    <source>
        <strain evidence="2 3">CGMCC 1.12708</strain>
    </source>
</reference>
<proteinExistence type="predicted"/>
<accession>A0A1W2CAM1</accession>
<feature type="chain" id="PRO_5010696168" evidence="1">
    <location>
        <begin position="20"/>
        <end position="420"/>
    </location>
</feature>
<gene>
    <name evidence="2" type="ORF">SAMN06296427_109142</name>
</gene>